<sequence>MKQTIFLVTVMGLCHGSLSAASIIAVNFMRSATVTPAANDGSEYGIDTWVDVESGDTNLTTDGVSMSWGGGSWSGGSSNNIENGYIDNATAITITGLSSWLTANGASGYTVQLSQASDTSTNWFGDTLINDTSGGALLDTLTNPNIQNGLTTVSSSITSDTLYVDTTTTGTAPSGGASARTNIAGIIITAVPEPSSALMAMLGAGLFLFQRKRRR</sequence>
<keyword evidence="5" id="KW-1185">Reference proteome</keyword>
<dbReference type="EMBL" id="JAENIG010000001">
    <property type="protein sequence ID" value="MBK1853401.1"/>
    <property type="molecule type" value="Genomic_DNA"/>
</dbReference>
<feature type="chain" id="PRO_5042260762" evidence="2">
    <location>
        <begin position="21"/>
        <end position="215"/>
    </location>
</feature>
<evidence type="ECO:0000313" key="4">
    <source>
        <dbReference type="EMBL" id="MBK1853401.1"/>
    </source>
</evidence>
<gene>
    <name evidence="4" type="ORF">JIN83_00365</name>
</gene>
<dbReference type="RefSeq" id="WP_309488000.1">
    <property type="nucleotide sequence ID" value="NZ_JAENIG010000001.1"/>
</dbReference>
<dbReference type="AlphaFoldDB" id="A0AAE2SBU1"/>
<proteinExistence type="predicted"/>
<evidence type="ECO:0000256" key="2">
    <source>
        <dbReference type="SAM" id="SignalP"/>
    </source>
</evidence>
<keyword evidence="1" id="KW-0472">Membrane</keyword>
<evidence type="ECO:0000256" key="1">
    <source>
        <dbReference type="SAM" id="Phobius"/>
    </source>
</evidence>
<keyword evidence="1" id="KW-0812">Transmembrane</keyword>
<keyword evidence="1" id="KW-1133">Transmembrane helix</keyword>
<protein>
    <submittedName>
        <fullName evidence="4">PEP-CTERM sorting domain-containing protein</fullName>
    </submittedName>
</protein>
<comment type="caution">
    <text evidence="4">The sequence shown here is derived from an EMBL/GenBank/DDBJ whole genome shotgun (WGS) entry which is preliminary data.</text>
</comment>
<accession>A0AAE2SBU1</accession>
<evidence type="ECO:0000259" key="3">
    <source>
        <dbReference type="Pfam" id="PF07589"/>
    </source>
</evidence>
<organism evidence="4 5">
    <name type="scientific">Oceaniferula flava</name>
    <dbReference type="NCBI Taxonomy" id="2800421"/>
    <lineage>
        <taxon>Bacteria</taxon>
        <taxon>Pseudomonadati</taxon>
        <taxon>Verrucomicrobiota</taxon>
        <taxon>Verrucomicrobiia</taxon>
        <taxon>Verrucomicrobiales</taxon>
        <taxon>Verrucomicrobiaceae</taxon>
        <taxon>Oceaniferula</taxon>
    </lineage>
</organism>
<feature type="domain" description="Ice-binding protein C-terminal" evidence="3">
    <location>
        <begin position="190"/>
        <end position="214"/>
    </location>
</feature>
<evidence type="ECO:0000313" key="5">
    <source>
        <dbReference type="Proteomes" id="UP000634206"/>
    </source>
</evidence>
<dbReference type="InterPro" id="IPR013424">
    <property type="entry name" value="Ice-binding_C"/>
</dbReference>
<keyword evidence="2" id="KW-0732">Signal</keyword>
<feature type="transmembrane region" description="Helical" evidence="1">
    <location>
        <begin position="183"/>
        <end position="209"/>
    </location>
</feature>
<dbReference type="Proteomes" id="UP000634206">
    <property type="component" value="Unassembled WGS sequence"/>
</dbReference>
<reference evidence="4" key="1">
    <citation type="submission" date="2021-01" db="EMBL/GenBank/DDBJ databases">
        <title>Modified the classification status of verrucomicrobia.</title>
        <authorList>
            <person name="Feng X."/>
        </authorList>
    </citation>
    <scope>NUCLEOTIDE SEQUENCE</scope>
    <source>
        <strain evidence="4">5K15</strain>
    </source>
</reference>
<dbReference type="Pfam" id="PF07589">
    <property type="entry name" value="PEP-CTERM"/>
    <property type="match status" value="1"/>
</dbReference>
<feature type="signal peptide" evidence="2">
    <location>
        <begin position="1"/>
        <end position="20"/>
    </location>
</feature>
<name>A0AAE2SBU1_9BACT</name>
<dbReference type="NCBIfam" id="TIGR02595">
    <property type="entry name" value="PEP_CTERM"/>
    <property type="match status" value="1"/>
</dbReference>